<reference evidence="3" key="1">
    <citation type="journal article" date="2019" name="Int. J. Syst. Evol. Microbiol.">
        <title>The Global Catalogue of Microorganisms (GCM) 10K type strain sequencing project: providing services to taxonomists for standard genome sequencing and annotation.</title>
        <authorList>
            <consortium name="The Broad Institute Genomics Platform"/>
            <consortium name="The Broad Institute Genome Sequencing Center for Infectious Disease"/>
            <person name="Wu L."/>
            <person name="Ma J."/>
        </authorList>
    </citation>
    <scope>NUCLEOTIDE SEQUENCE [LARGE SCALE GENOMIC DNA]</scope>
    <source>
        <strain evidence="3">NBRC 15640</strain>
    </source>
</reference>
<protein>
    <submittedName>
        <fullName evidence="2">Uncharacterized protein</fullName>
    </submittedName>
</protein>
<proteinExistence type="predicted"/>
<evidence type="ECO:0000313" key="3">
    <source>
        <dbReference type="Proteomes" id="UP001156690"/>
    </source>
</evidence>
<evidence type="ECO:0000313" key="2">
    <source>
        <dbReference type="EMBL" id="GLQ71201.1"/>
    </source>
</evidence>
<comment type="caution">
    <text evidence="2">The sequence shown here is derived from an EMBL/GenBank/DDBJ whole genome shotgun (WGS) entry which is preliminary data.</text>
</comment>
<gene>
    <name evidence="2" type="ORF">GCM10007932_05610</name>
</gene>
<dbReference type="EMBL" id="BSNX01000003">
    <property type="protein sequence ID" value="GLQ71201.1"/>
    <property type="molecule type" value="Genomic_DNA"/>
</dbReference>
<dbReference type="Proteomes" id="UP001156690">
    <property type="component" value="Unassembled WGS sequence"/>
</dbReference>
<name>A0AAV5NKM4_9VIBR</name>
<sequence>MRSTITSTLVPILLGLCSMGAASSETPTQLDIPDSKELIQEITDLDTCIDNSVPYFSENLLNIGSDGYVNLNSNFTTLINNWLDLLNQTQLSTSNKLDCIQKSVERVRQQSK</sequence>
<accession>A0AAV5NKM4</accession>
<feature type="chain" id="PRO_5043977764" evidence="1">
    <location>
        <begin position="24"/>
        <end position="112"/>
    </location>
</feature>
<keyword evidence="3" id="KW-1185">Reference proteome</keyword>
<keyword evidence="1" id="KW-0732">Signal</keyword>
<evidence type="ECO:0000256" key="1">
    <source>
        <dbReference type="SAM" id="SignalP"/>
    </source>
</evidence>
<dbReference type="AlphaFoldDB" id="A0AAV5NKM4"/>
<dbReference type="RefSeq" id="WP_126605903.1">
    <property type="nucleotide sequence ID" value="NZ_AP025146.1"/>
</dbReference>
<feature type="signal peptide" evidence="1">
    <location>
        <begin position="1"/>
        <end position="23"/>
    </location>
</feature>
<organism evidence="2 3">
    <name type="scientific">Vibrio penaeicida</name>
    <dbReference type="NCBI Taxonomy" id="104609"/>
    <lineage>
        <taxon>Bacteria</taxon>
        <taxon>Pseudomonadati</taxon>
        <taxon>Pseudomonadota</taxon>
        <taxon>Gammaproteobacteria</taxon>
        <taxon>Vibrionales</taxon>
        <taxon>Vibrionaceae</taxon>
        <taxon>Vibrio</taxon>
    </lineage>
</organism>